<dbReference type="Proteomes" id="UP000198862">
    <property type="component" value="Unassembled WGS sequence"/>
</dbReference>
<feature type="transmembrane region" description="Helical" evidence="1">
    <location>
        <begin position="6"/>
        <end position="23"/>
    </location>
</feature>
<dbReference type="Pfam" id="PF10067">
    <property type="entry name" value="DUF2306"/>
    <property type="match status" value="1"/>
</dbReference>
<keyword evidence="1" id="KW-1133">Transmembrane helix</keyword>
<keyword evidence="1" id="KW-0472">Membrane</keyword>
<feature type="transmembrane region" description="Helical" evidence="1">
    <location>
        <begin position="61"/>
        <end position="80"/>
    </location>
</feature>
<accession>A0A1I1VJT8</accession>
<evidence type="ECO:0000313" key="3">
    <source>
        <dbReference type="Proteomes" id="UP000198862"/>
    </source>
</evidence>
<name>A0A1I1VJT8_9GAMM</name>
<dbReference type="EMBL" id="FOLO01000128">
    <property type="protein sequence ID" value="SFD80770.1"/>
    <property type="molecule type" value="Genomic_DNA"/>
</dbReference>
<feature type="transmembrane region" description="Helical" evidence="1">
    <location>
        <begin position="117"/>
        <end position="138"/>
    </location>
</feature>
<dbReference type="RefSeq" id="WP_091992028.1">
    <property type="nucleotide sequence ID" value="NZ_FOLO01000128.1"/>
</dbReference>
<protein>
    <submittedName>
        <fullName evidence="2">Uncharacterized membrane protein</fullName>
    </submittedName>
</protein>
<organism evidence="2 3">
    <name type="scientific">Pseudoalteromonas denitrificans DSM 6059</name>
    <dbReference type="NCBI Taxonomy" id="1123010"/>
    <lineage>
        <taxon>Bacteria</taxon>
        <taxon>Pseudomonadati</taxon>
        <taxon>Pseudomonadota</taxon>
        <taxon>Gammaproteobacteria</taxon>
        <taxon>Alteromonadales</taxon>
        <taxon>Pseudoalteromonadaceae</taxon>
        <taxon>Pseudoalteromonas</taxon>
    </lineage>
</organism>
<keyword evidence="3" id="KW-1185">Reference proteome</keyword>
<keyword evidence="1" id="KW-0812">Transmembrane</keyword>
<reference evidence="2 3" key="1">
    <citation type="submission" date="2016-10" db="EMBL/GenBank/DDBJ databases">
        <authorList>
            <person name="de Groot N.N."/>
        </authorList>
    </citation>
    <scope>NUCLEOTIDE SEQUENCE [LARGE SCALE GENOMIC DNA]</scope>
    <source>
        <strain evidence="2 3">DSM 6059</strain>
    </source>
</reference>
<dbReference type="AlphaFoldDB" id="A0A1I1VJT8"/>
<evidence type="ECO:0000256" key="1">
    <source>
        <dbReference type="SAM" id="Phobius"/>
    </source>
</evidence>
<feature type="transmembrane region" description="Helical" evidence="1">
    <location>
        <begin position="92"/>
        <end position="111"/>
    </location>
</feature>
<dbReference type="OrthoDB" id="6385003at2"/>
<feature type="transmembrane region" description="Helical" evidence="1">
    <location>
        <begin position="35"/>
        <end position="55"/>
    </location>
</feature>
<dbReference type="InterPro" id="IPR018750">
    <property type="entry name" value="DUF2306_membrane"/>
</dbReference>
<sequence length="150" mass="16890">MDFISITHVTLAVTATLSGAIVLARRKGDVLHTRLGKLFVACMVLVNITAFALWPKYGFTFFQPLALWNLVWVFLGYYYATKKPNKNWLINHYYFMSYAYVGVLAAALARIPLSFGFLPNEAAFISIAVVFGISTYIIEKQGKRLRVIGI</sequence>
<evidence type="ECO:0000313" key="2">
    <source>
        <dbReference type="EMBL" id="SFD80770.1"/>
    </source>
</evidence>
<gene>
    <name evidence="2" type="ORF">SAMN02745724_05463</name>
</gene>
<proteinExistence type="predicted"/>